<gene>
    <name evidence="1" type="ORF">AVDCRST_MAG05-2564</name>
</gene>
<reference evidence="1" key="1">
    <citation type="submission" date="2020-02" db="EMBL/GenBank/DDBJ databases">
        <authorList>
            <person name="Meier V. D."/>
        </authorList>
    </citation>
    <scope>NUCLEOTIDE SEQUENCE</scope>
    <source>
        <strain evidence="1">AVDCRST_MAG05</strain>
    </source>
</reference>
<accession>A0A6J4SR81</accession>
<proteinExistence type="predicted"/>
<organism evidence="1">
    <name type="scientific">uncultured Rubrobacteraceae bacterium</name>
    <dbReference type="NCBI Taxonomy" id="349277"/>
    <lineage>
        <taxon>Bacteria</taxon>
        <taxon>Bacillati</taxon>
        <taxon>Actinomycetota</taxon>
        <taxon>Rubrobacteria</taxon>
        <taxon>Rubrobacterales</taxon>
        <taxon>Rubrobacteraceae</taxon>
        <taxon>environmental samples</taxon>
    </lineage>
</organism>
<dbReference type="EMBL" id="CADCVM010000281">
    <property type="protein sequence ID" value="CAA9503108.1"/>
    <property type="molecule type" value="Genomic_DNA"/>
</dbReference>
<dbReference type="AlphaFoldDB" id="A0A6J4SR81"/>
<protein>
    <submittedName>
        <fullName evidence="1">Uncharacterized protein</fullName>
    </submittedName>
</protein>
<name>A0A6J4SR81_9ACTN</name>
<sequence length="53" mass="5936">MVAYYGERLEEIIAAEQGGLTEAEEALMDLLNRKLRRESEKASRAGATGRQRP</sequence>
<evidence type="ECO:0000313" key="1">
    <source>
        <dbReference type="EMBL" id="CAA9503108.1"/>
    </source>
</evidence>